<dbReference type="InterPro" id="IPR023385">
    <property type="entry name" value="YopX-like_C"/>
</dbReference>
<dbReference type="InterPro" id="IPR019096">
    <property type="entry name" value="YopX_protein"/>
</dbReference>
<evidence type="ECO:0000313" key="2">
    <source>
        <dbReference type="EMBL" id="RGM40973.1"/>
    </source>
</evidence>
<dbReference type="Proteomes" id="UP000260780">
    <property type="component" value="Unassembled WGS sequence"/>
</dbReference>
<dbReference type="AlphaFoldDB" id="A0A3E4WFF7"/>
<organism evidence="2 3">
    <name type="scientific">Phocaeicola plebeius</name>
    <dbReference type="NCBI Taxonomy" id="310297"/>
    <lineage>
        <taxon>Bacteria</taxon>
        <taxon>Pseudomonadati</taxon>
        <taxon>Bacteroidota</taxon>
        <taxon>Bacteroidia</taxon>
        <taxon>Bacteroidales</taxon>
        <taxon>Bacteroidaceae</taxon>
        <taxon>Phocaeicola</taxon>
    </lineage>
</organism>
<dbReference type="EMBL" id="QSTF01000011">
    <property type="protein sequence ID" value="RGM40973.1"/>
    <property type="molecule type" value="Genomic_DNA"/>
</dbReference>
<feature type="domain" description="YopX protein" evidence="1">
    <location>
        <begin position="6"/>
        <end position="126"/>
    </location>
</feature>
<protein>
    <recommendedName>
        <fullName evidence="1">YopX protein domain-containing protein</fullName>
    </recommendedName>
</protein>
<dbReference type="NCBIfam" id="TIGR01671">
    <property type="entry name" value="phage_TIGR01671"/>
    <property type="match status" value="1"/>
</dbReference>
<dbReference type="SUPFAM" id="SSF159006">
    <property type="entry name" value="YopX-like"/>
    <property type="match status" value="1"/>
</dbReference>
<dbReference type="Gene3D" id="2.30.30.290">
    <property type="entry name" value="YopX-like domains"/>
    <property type="match status" value="1"/>
</dbReference>
<name>A0A3E4WFF7_9BACT</name>
<comment type="caution">
    <text evidence="2">The sequence shown here is derived from an EMBL/GenBank/DDBJ whole genome shotgun (WGS) entry which is preliminary data.</text>
</comment>
<reference evidence="2 3" key="1">
    <citation type="submission" date="2018-08" db="EMBL/GenBank/DDBJ databases">
        <title>A genome reference for cultivated species of the human gut microbiota.</title>
        <authorList>
            <person name="Zou Y."/>
            <person name="Xue W."/>
            <person name="Luo G."/>
        </authorList>
    </citation>
    <scope>NUCLEOTIDE SEQUENCE [LARGE SCALE GENOMIC DNA]</scope>
    <source>
        <strain evidence="2 3">OM08-14</strain>
    </source>
</reference>
<proteinExistence type="predicted"/>
<dbReference type="Pfam" id="PF09643">
    <property type="entry name" value="YopX"/>
    <property type="match status" value="1"/>
</dbReference>
<accession>A0A3E4WFF7</accession>
<gene>
    <name evidence="2" type="ORF">DXC17_06305</name>
</gene>
<evidence type="ECO:0000259" key="1">
    <source>
        <dbReference type="Pfam" id="PF09643"/>
    </source>
</evidence>
<evidence type="ECO:0000313" key="3">
    <source>
        <dbReference type="Proteomes" id="UP000260780"/>
    </source>
</evidence>
<sequence length="129" mass="14799">MNIEIKFRAKNKIGWIYGYLSYANILNKKVMCIYDGNGDCIVDIDTIGQFTGLHDKNGNDIYEGDIIQLQCKENKYNCLVDWNINLGAWCISIDNKCLGVKPLGEWLREDSFIVIGNIFDNPELLEDKK</sequence>
<dbReference type="InterPro" id="IPR010024">
    <property type="entry name" value="CHP16711"/>
</dbReference>
<dbReference type="RefSeq" id="WP_117747700.1">
    <property type="nucleotide sequence ID" value="NZ_DXPM01000046.1"/>
</dbReference>